<evidence type="ECO:0008006" key="5">
    <source>
        <dbReference type="Google" id="ProtNLM"/>
    </source>
</evidence>
<dbReference type="InterPro" id="IPR036719">
    <property type="entry name" value="Neuro-gated_channel_TM_sf"/>
</dbReference>
<dbReference type="Proteomes" id="UP000223913">
    <property type="component" value="Unassembled WGS sequence"/>
</dbReference>
<dbReference type="AlphaFoldDB" id="A0A2D0NHG3"/>
<dbReference type="Gene3D" id="1.20.58.390">
    <property type="entry name" value="Neurotransmitter-gated ion-channel transmembrane domain"/>
    <property type="match status" value="1"/>
</dbReference>
<dbReference type="InterPro" id="IPR038050">
    <property type="entry name" value="Neuro_actylchol_rec"/>
</dbReference>
<keyword evidence="4" id="KW-1185">Reference proteome</keyword>
<feature type="transmembrane region" description="Helical" evidence="2">
    <location>
        <begin position="199"/>
        <end position="220"/>
    </location>
</feature>
<dbReference type="Gene3D" id="2.70.170.10">
    <property type="entry name" value="Neurotransmitter-gated ion-channel ligand-binding domain"/>
    <property type="match status" value="1"/>
</dbReference>
<evidence type="ECO:0000256" key="2">
    <source>
        <dbReference type="SAM" id="Phobius"/>
    </source>
</evidence>
<dbReference type="GO" id="GO:0016020">
    <property type="term" value="C:membrane"/>
    <property type="evidence" value="ECO:0007669"/>
    <property type="project" value="UniProtKB-SubCell"/>
</dbReference>
<sequence length="321" mass="36985">MKLTLILSKILFLWILLLPARTGLAQPQEVRTGIYLINVYDLDINQHSYYVDCYIWFKWKGELDPMNIEFVNAVEKWGATVVPFYEEPQVLEDGYFYNGMRYEGRFYHAFDLERFPLDQHALDVQIENIDYSQDSLVYVAEENPTYVREDLVLPGWTILGTEVENRTHRYPINFGETGKPEAIFSNFVFELQLRRPFNYFLLKLLLPLLIVICVSLGALLINPVSIDARISLPIGGLLSAVFLQQSYSSALPDVGYMVLMDKIYLLVYALIAAILLRVVLMGNRVIIRKEALDIEQVRKSDRRRIVILTVLLIAGIGLLLL</sequence>
<feature type="transmembrane region" description="Helical" evidence="2">
    <location>
        <begin position="303"/>
        <end position="320"/>
    </location>
</feature>
<dbReference type="OrthoDB" id="1492908at2"/>
<name>A0A2D0NHG3_FLAN2</name>
<dbReference type="InterPro" id="IPR006201">
    <property type="entry name" value="Neur_channel"/>
</dbReference>
<protein>
    <recommendedName>
        <fullName evidence="5">Neurotransmitter-gated ion-channel ligand-binding domain-containing protein</fullName>
    </recommendedName>
</protein>
<evidence type="ECO:0000313" key="3">
    <source>
        <dbReference type="EMBL" id="PHN07917.1"/>
    </source>
</evidence>
<dbReference type="EMBL" id="PDUD01000004">
    <property type="protein sequence ID" value="PHN07917.1"/>
    <property type="molecule type" value="Genomic_DNA"/>
</dbReference>
<dbReference type="SUPFAM" id="SSF63712">
    <property type="entry name" value="Nicotinic receptor ligand binding domain-like"/>
    <property type="match status" value="1"/>
</dbReference>
<dbReference type="RefSeq" id="WP_099148706.1">
    <property type="nucleotide sequence ID" value="NZ_PDUD01000004.1"/>
</dbReference>
<organism evidence="3 4">
    <name type="scientific">Flavilitoribacter nigricans (strain ATCC 23147 / DSM 23189 / NBRC 102662 / NCIMB 1420 / SS-2)</name>
    <name type="common">Lewinella nigricans</name>
    <dbReference type="NCBI Taxonomy" id="1122177"/>
    <lineage>
        <taxon>Bacteria</taxon>
        <taxon>Pseudomonadati</taxon>
        <taxon>Bacteroidota</taxon>
        <taxon>Saprospiria</taxon>
        <taxon>Saprospirales</taxon>
        <taxon>Lewinellaceae</taxon>
        <taxon>Flavilitoribacter</taxon>
    </lineage>
</organism>
<evidence type="ECO:0000256" key="1">
    <source>
        <dbReference type="ARBA" id="ARBA00004141"/>
    </source>
</evidence>
<keyword evidence="2" id="KW-1133">Transmembrane helix</keyword>
<accession>A0A2D0NHG3</accession>
<evidence type="ECO:0000313" key="4">
    <source>
        <dbReference type="Proteomes" id="UP000223913"/>
    </source>
</evidence>
<keyword evidence="2" id="KW-0812">Transmembrane</keyword>
<proteinExistence type="predicted"/>
<gene>
    <name evidence="3" type="ORF">CRP01_03955</name>
</gene>
<comment type="subcellular location">
    <subcellularLocation>
        <location evidence="1">Membrane</location>
        <topology evidence="1">Multi-pass membrane protein</topology>
    </subcellularLocation>
</comment>
<reference evidence="3 4" key="1">
    <citation type="submission" date="2017-10" db="EMBL/GenBank/DDBJ databases">
        <title>The draft genome sequence of Lewinella nigricans NBRC 102662.</title>
        <authorList>
            <person name="Wang K."/>
        </authorList>
    </citation>
    <scope>NUCLEOTIDE SEQUENCE [LARGE SCALE GENOMIC DNA]</scope>
    <source>
        <strain evidence="3 4">NBRC 102662</strain>
    </source>
</reference>
<dbReference type="PANTHER" id="PTHR18945">
    <property type="entry name" value="NEUROTRANSMITTER GATED ION CHANNEL"/>
    <property type="match status" value="1"/>
</dbReference>
<comment type="caution">
    <text evidence="3">The sequence shown here is derived from an EMBL/GenBank/DDBJ whole genome shotgun (WGS) entry which is preliminary data.</text>
</comment>
<dbReference type="SUPFAM" id="SSF90112">
    <property type="entry name" value="Neurotransmitter-gated ion-channel transmembrane pore"/>
    <property type="match status" value="1"/>
</dbReference>
<keyword evidence="2" id="KW-0472">Membrane</keyword>
<dbReference type="InterPro" id="IPR036734">
    <property type="entry name" value="Neur_chan_lig-bd_sf"/>
</dbReference>
<dbReference type="GO" id="GO:0004888">
    <property type="term" value="F:transmembrane signaling receptor activity"/>
    <property type="evidence" value="ECO:0007669"/>
    <property type="project" value="InterPro"/>
</dbReference>
<feature type="transmembrane region" description="Helical" evidence="2">
    <location>
        <begin position="263"/>
        <end position="282"/>
    </location>
</feature>
<dbReference type="GO" id="GO:0005230">
    <property type="term" value="F:extracellular ligand-gated monoatomic ion channel activity"/>
    <property type="evidence" value="ECO:0007669"/>
    <property type="project" value="InterPro"/>
</dbReference>